<dbReference type="Pfam" id="PF03413">
    <property type="entry name" value="PepSY"/>
    <property type="match status" value="2"/>
</dbReference>
<evidence type="ECO:0000313" key="4">
    <source>
        <dbReference type="EMBL" id="HIQ97391.1"/>
    </source>
</evidence>
<sequence length="259" mass="28179">MKKKTYLVPAASAALTITLFGVTAFATAVPKDPGLQGGTEASTEAVSETAPAASSGNAGADLAIDQPDVLAPITSQEEAKALALEYAELTDEDVTFIKSEKDSDDGLTIYEVDFQYGNLDCSYDLNADTGEVLKFSYDVIDKSLLTALETGPVSQEDAETIALSQVDGASAEDLRIWTDDSYDDNYDDDYEDRYDDDYDDWHHDDDHHDNDDGSYKGSQNASGRISYEGTIIYNQIEYDFEIDAASGEITDWSVEAARS</sequence>
<feature type="chain" id="PRO_5038603797" evidence="2">
    <location>
        <begin position="29"/>
        <end position="259"/>
    </location>
</feature>
<dbReference type="Gene3D" id="3.10.450.40">
    <property type="match status" value="1"/>
</dbReference>
<evidence type="ECO:0000259" key="3">
    <source>
        <dbReference type="Pfam" id="PF03413"/>
    </source>
</evidence>
<gene>
    <name evidence="4" type="ORF">IAB26_12615</name>
</gene>
<accession>A0A9D0ZWY0</accession>
<dbReference type="EMBL" id="DVFT01000187">
    <property type="protein sequence ID" value="HIQ97391.1"/>
    <property type="molecule type" value="Genomic_DNA"/>
</dbReference>
<name>A0A9D0ZWY0_9FIRM</name>
<dbReference type="Proteomes" id="UP000886886">
    <property type="component" value="Unassembled WGS sequence"/>
</dbReference>
<feature type="domain" description="PepSY" evidence="3">
    <location>
        <begin position="75"/>
        <end position="134"/>
    </location>
</feature>
<proteinExistence type="predicted"/>
<evidence type="ECO:0000313" key="5">
    <source>
        <dbReference type="Proteomes" id="UP000886886"/>
    </source>
</evidence>
<evidence type="ECO:0000256" key="1">
    <source>
        <dbReference type="SAM" id="MobiDB-lite"/>
    </source>
</evidence>
<feature type="signal peptide" evidence="2">
    <location>
        <begin position="1"/>
        <end position="28"/>
    </location>
</feature>
<reference evidence="4" key="2">
    <citation type="journal article" date="2021" name="PeerJ">
        <title>Extensive microbial diversity within the chicken gut microbiome revealed by metagenomics and culture.</title>
        <authorList>
            <person name="Gilroy R."/>
            <person name="Ravi A."/>
            <person name="Getino M."/>
            <person name="Pursley I."/>
            <person name="Horton D.L."/>
            <person name="Alikhan N.F."/>
            <person name="Baker D."/>
            <person name="Gharbi K."/>
            <person name="Hall N."/>
            <person name="Watson M."/>
            <person name="Adriaenssens E.M."/>
            <person name="Foster-Nyarko E."/>
            <person name="Jarju S."/>
            <person name="Secka A."/>
            <person name="Antonio M."/>
            <person name="Oren A."/>
            <person name="Chaudhuri R.R."/>
            <person name="La Ragione R."/>
            <person name="Hildebrand F."/>
            <person name="Pallen M.J."/>
        </authorList>
    </citation>
    <scope>NUCLEOTIDE SEQUENCE</scope>
    <source>
        <strain evidence="4">ChiSjej3B21-11622</strain>
    </source>
</reference>
<dbReference type="AlphaFoldDB" id="A0A9D0ZWY0"/>
<organism evidence="4 5">
    <name type="scientific">Candidatus Limivivens merdigallinarum</name>
    <dbReference type="NCBI Taxonomy" id="2840859"/>
    <lineage>
        <taxon>Bacteria</taxon>
        <taxon>Bacillati</taxon>
        <taxon>Bacillota</taxon>
        <taxon>Clostridia</taxon>
        <taxon>Lachnospirales</taxon>
        <taxon>Lachnospiraceae</taxon>
        <taxon>Lachnospiraceae incertae sedis</taxon>
        <taxon>Candidatus Limivivens</taxon>
    </lineage>
</organism>
<feature type="domain" description="PepSY" evidence="3">
    <location>
        <begin position="226"/>
        <end position="251"/>
    </location>
</feature>
<keyword evidence="2" id="KW-0732">Signal</keyword>
<evidence type="ECO:0000256" key="2">
    <source>
        <dbReference type="SAM" id="SignalP"/>
    </source>
</evidence>
<reference evidence="4" key="1">
    <citation type="submission" date="2020-10" db="EMBL/GenBank/DDBJ databases">
        <authorList>
            <person name="Gilroy R."/>
        </authorList>
    </citation>
    <scope>NUCLEOTIDE SEQUENCE</scope>
    <source>
        <strain evidence="4">ChiSjej3B21-11622</strain>
    </source>
</reference>
<comment type="caution">
    <text evidence="4">The sequence shown here is derived from an EMBL/GenBank/DDBJ whole genome shotgun (WGS) entry which is preliminary data.</text>
</comment>
<dbReference type="InterPro" id="IPR025711">
    <property type="entry name" value="PepSY"/>
</dbReference>
<feature type="compositionally biased region" description="Polar residues" evidence="1">
    <location>
        <begin position="39"/>
        <end position="57"/>
    </location>
</feature>
<protein>
    <submittedName>
        <fullName evidence="4">PepSY domain-containing protein</fullName>
    </submittedName>
</protein>
<feature type="region of interest" description="Disordered" evidence="1">
    <location>
        <begin position="35"/>
        <end position="58"/>
    </location>
</feature>